<proteinExistence type="predicted"/>
<keyword evidence="3" id="KW-1185">Reference proteome</keyword>
<keyword evidence="1" id="KW-0472">Membrane</keyword>
<reference evidence="2" key="1">
    <citation type="submission" date="2020-08" db="EMBL/GenBank/DDBJ databases">
        <title>Multicomponent nature underlies the extraordinary mechanical properties of spider dragline silk.</title>
        <authorList>
            <person name="Kono N."/>
            <person name="Nakamura H."/>
            <person name="Mori M."/>
            <person name="Yoshida Y."/>
            <person name="Ohtoshi R."/>
            <person name="Malay A.D."/>
            <person name="Moran D.A.P."/>
            <person name="Tomita M."/>
            <person name="Numata K."/>
            <person name="Arakawa K."/>
        </authorList>
    </citation>
    <scope>NUCLEOTIDE SEQUENCE</scope>
</reference>
<keyword evidence="1" id="KW-0812">Transmembrane</keyword>
<protein>
    <submittedName>
        <fullName evidence="2">Uncharacterized protein</fullName>
    </submittedName>
</protein>
<name>A0A8X6PKL8_NEPPI</name>
<dbReference type="EMBL" id="BMAW01116638">
    <property type="protein sequence ID" value="GFT71440.1"/>
    <property type="molecule type" value="Genomic_DNA"/>
</dbReference>
<comment type="caution">
    <text evidence="2">The sequence shown here is derived from an EMBL/GenBank/DDBJ whole genome shotgun (WGS) entry which is preliminary data.</text>
</comment>
<evidence type="ECO:0000313" key="2">
    <source>
        <dbReference type="EMBL" id="GFT71440.1"/>
    </source>
</evidence>
<organism evidence="2 3">
    <name type="scientific">Nephila pilipes</name>
    <name type="common">Giant wood spider</name>
    <name type="synonym">Nephila maculata</name>
    <dbReference type="NCBI Taxonomy" id="299642"/>
    <lineage>
        <taxon>Eukaryota</taxon>
        <taxon>Metazoa</taxon>
        <taxon>Ecdysozoa</taxon>
        <taxon>Arthropoda</taxon>
        <taxon>Chelicerata</taxon>
        <taxon>Arachnida</taxon>
        <taxon>Araneae</taxon>
        <taxon>Araneomorphae</taxon>
        <taxon>Entelegynae</taxon>
        <taxon>Araneoidea</taxon>
        <taxon>Nephilidae</taxon>
        <taxon>Nephila</taxon>
    </lineage>
</organism>
<sequence length="163" mass="18846">MIGLSEGENDLYIIEERASTSAAVVTIAVVVALIGCAICRKRRSRPNLKILILDNEDQTTPKKEDSLESFHFMQEPVDNGEGHRESIYENLVKVQHRNQESILEKVEEKQYSPMHKIQFTFTEPLETETIYENIQGYRIKLVDKDEEDGSHFYDQPKSMKTKI</sequence>
<evidence type="ECO:0000313" key="3">
    <source>
        <dbReference type="Proteomes" id="UP000887013"/>
    </source>
</evidence>
<keyword evidence="1" id="KW-1133">Transmembrane helix</keyword>
<accession>A0A8X6PKL8</accession>
<gene>
    <name evidence="2" type="ORF">NPIL_571561</name>
</gene>
<dbReference type="AlphaFoldDB" id="A0A8X6PKL8"/>
<feature type="transmembrane region" description="Helical" evidence="1">
    <location>
        <begin position="20"/>
        <end position="39"/>
    </location>
</feature>
<dbReference type="Proteomes" id="UP000887013">
    <property type="component" value="Unassembled WGS sequence"/>
</dbReference>
<evidence type="ECO:0000256" key="1">
    <source>
        <dbReference type="SAM" id="Phobius"/>
    </source>
</evidence>